<protein>
    <recommendedName>
        <fullName evidence="1">Glutaredoxin domain-containing protein</fullName>
    </recommendedName>
</protein>
<dbReference type="PANTHER" id="PTHR45694">
    <property type="entry name" value="GLUTAREDOXIN 2"/>
    <property type="match status" value="1"/>
</dbReference>
<name>A0A8H3BCW3_9AGAM</name>
<dbReference type="Proteomes" id="UP000663853">
    <property type="component" value="Unassembled WGS sequence"/>
</dbReference>
<dbReference type="GO" id="GO:0034599">
    <property type="term" value="P:cellular response to oxidative stress"/>
    <property type="evidence" value="ECO:0007669"/>
    <property type="project" value="TreeGrafter"/>
</dbReference>
<dbReference type="InterPro" id="IPR036249">
    <property type="entry name" value="Thioredoxin-like_sf"/>
</dbReference>
<dbReference type="GO" id="GO:0015038">
    <property type="term" value="F:glutathione disulfide oxidoreductase activity"/>
    <property type="evidence" value="ECO:0007669"/>
    <property type="project" value="TreeGrafter"/>
</dbReference>
<accession>A0A8H3BCW3</accession>
<dbReference type="CDD" id="cd03419">
    <property type="entry name" value="GRX_GRXh_1_2_like"/>
    <property type="match status" value="1"/>
</dbReference>
<dbReference type="EMBL" id="CAJMXA010001191">
    <property type="protein sequence ID" value="CAE6454285.1"/>
    <property type="molecule type" value="Genomic_DNA"/>
</dbReference>
<organism evidence="2 3">
    <name type="scientific">Rhizoctonia solani</name>
    <dbReference type="NCBI Taxonomy" id="456999"/>
    <lineage>
        <taxon>Eukaryota</taxon>
        <taxon>Fungi</taxon>
        <taxon>Dikarya</taxon>
        <taxon>Basidiomycota</taxon>
        <taxon>Agaricomycotina</taxon>
        <taxon>Agaricomycetes</taxon>
        <taxon>Cantharellales</taxon>
        <taxon>Ceratobasidiaceae</taxon>
        <taxon>Rhizoctonia</taxon>
    </lineage>
</organism>
<dbReference type="Pfam" id="PF00462">
    <property type="entry name" value="Glutaredoxin"/>
    <property type="match status" value="1"/>
</dbReference>
<dbReference type="GO" id="GO:0005634">
    <property type="term" value="C:nucleus"/>
    <property type="evidence" value="ECO:0007669"/>
    <property type="project" value="TreeGrafter"/>
</dbReference>
<dbReference type="InterPro" id="IPR011767">
    <property type="entry name" value="GLR_AS"/>
</dbReference>
<dbReference type="PANTHER" id="PTHR45694:SF18">
    <property type="entry name" value="GLUTAREDOXIN-1-RELATED"/>
    <property type="match status" value="1"/>
</dbReference>
<gene>
    <name evidence="2" type="ORF">RDB_LOCUS52904</name>
</gene>
<reference evidence="2" key="1">
    <citation type="submission" date="2021-01" db="EMBL/GenBank/DDBJ databases">
        <authorList>
            <person name="Kaushik A."/>
        </authorList>
    </citation>
    <scope>NUCLEOTIDE SEQUENCE</scope>
    <source>
        <strain evidence="2">AG6-10EEA</strain>
    </source>
</reference>
<evidence type="ECO:0000313" key="3">
    <source>
        <dbReference type="Proteomes" id="UP000663853"/>
    </source>
</evidence>
<dbReference type="Gene3D" id="3.40.30.10">
    <property type="entry name" value="Glutaredoxin"/>
    <property type="match status" value="1"/>
</dbReference>
<evidence type="ECO:0000313" key="2">
    <source>
        <dbReference type="EMBL" id="CAE6454285.1"/>
    </source>
</evidence>
<comment type="caution">
    <text evidence="2">The sequence shown here is derived from an EMBL/GenBank/DDBJ whole genome shotgun (WGS) entry which is preliminary data.</text>
</comment>
<sequence length="164" mass="18125">MIVRSFIIPCRTLSATRLPPTRSTRFLFPLASPFATTSLGPTLQQKLDMSVQKIVDAAVNNKDGKKHIAVFSKSWCPYCRKAKAQINTFVDSLSAAEKDQVELIVYELDNRDDGSAIQDYLEEKTKQRTVPNIFISEKHIGGSSDLAGYKDAQIKEVLFGAAAA</sequence>
<dbReference type="PROSITE" id="PS00195">
    <property type="entry name" value="GLUTAREDOXIN_1"/>
    <property type="match status" value="1"/>
</dbReference>
<dbReference type="AlphaFoldDB" id="A0A8H3BCW3"/>
<dbReference type="InterPro" id="IPR002109">
    <property type="entry name" value="Glutaredoxin"/>
</dbReference>
<proteinExistence type="predicted"/>
<dbReference type="PROSITE" id="PS51354">
    <property type="entry name" value="GLUTAREDOXIN_2"/>
    <property type="match status" value="1"/>
</dbReference>
<dbReference type="GO" id="GO:0005737">
    <property type="term" value="C:cytoplasm"/>
    <property type="evidence" value="ECO:0007669"/>
    <property type="project" value="TreeGrafter"/>
</dbReference>
<feature type="domain" description="Glutaredoxin" evidence="1">
    <location>
        <begin position="68"/>
        <end position="140"/>
    </location>
</feature>
<evidence type="ECO:0000259" key="1">
    <source>
        <dbReference type="Pfam" id="PF00462"/>
    </source>
</evidence>
<dbReference type="SUPFAM" id="SSF52833">
    <property type="entry name" value="Thioredoxin-like"/>
    <property type="match status" value="1"/>
</dbReference>